<dbReference type="EMBL" id="HBKN01037387">
    <property type="protein sequence ID" value="CAE2324341.1"/>
    <property type="molecule type" value="Transcribed_RNA"/>
</dbReference>
<dbReference type="AlphaFoldDB" id="A0A7S4P5R7"/>
<evidence type="ECO:0000256" key="1">
    <source>
        <dbReference type="SAM" id="MobiDB-lite"/>
    </source>
</evidence>
<accession>A0A7S4P5R7</accession>
<name>A0A7S4P5R7_GUITH</name>
<feature type="region of interest" description="Disordered" evidence="1">
    <location>
        <begin position="50"/>
        <end position="142"/>
    </location>
</feature>
<sequence length="156" mass="17457">MADTIIPLHDFLGLNDYMSDENRFAQMVYMSLEACFTKQQIEECRARIIEDSEEDPEDDVDSTKAARKPSAGRKRLHADTFSEELEISPSILSGSETPDNVSSPKGCTPCDTPRNRKSDVTRSRYLQDDLSSCHRQAPPTASKRLHIASGADFELC</sequence>
<protein>
    <submittedName>
        <fullName evidence="2">Uncharacterized protein</fullName>
    </submittedName>
</protein>
<gene>
    <name evidence="2" type="ORF">GTHE00462_LOCUS29316</name>
</gene>
<feature type="compositionally biased region" description="Acidic residues" evidence="1">
    <location>
        <begin position="51"/>
        <end position="60"/>
    </location>
</feature>
<evidence type="ECO:0000313" key="2">
    <source>
        <dbReference type="EMBL" id="CAE2324341.1"/>
    </source>
</evidence>
<organism evidence="2">
    <name type="scientific">Guillardia theta</name>
    <name type="common">Cryptophyte</name>
    <name type="synonym">Cryptomonas phi</name>
    <dbReference type="NCBI Taxonomy" id="55529"/>
    <lineage>
        <taxon>Eukaryota</taxon>
        <taxon>Cryptophyceae</taxon>
        <taxon>Pyrenomonadales</taxon>
        <taxon>Geminigeraceae</taxon>
        <taxon>Guillardia</taxon>
    </lineage>
</organism>
<feature type="compositionally biased region" description="Low complexity" evidence="1">
    <location>
        <begin position="87"/>
        <end position="96"/>
    </location>
</feature>
<proteinExistence type="predicted"/>
<reference evidence="2" key="1">
    <citation type="submission" date="2021-01" db="EMBL/GenBank/DDBJ databases">
        <authorList>
            <person name="Corre E."/>
            <person name="Pelletier E."/>
            <person name="Niang G."/>
            <person name="Scheremetjew M."/>
            <person name="Finn R."/>
            <person name="Kale V."/>
            <person name="Holt S."/>
            <person name="Cochrane G."/>
            <person name="Meng A."/>
            <person name="Brown T."/>
            <person name="Cohen L."/>
        </authorList>
    </citation>
    <scope>NUCLEOTIDE SEQUENCE</scope>
    <source>
        <strain evidence="2">CCMP 2712</strain>
    </source>
</reference>
<feature type="compositionally biased region" description="Basic and acidic residues" evidence="1">
    <location>
        <begin position="113"/>
        <end position="127"/>
    </location>
</feature>
<feature type="compositionally biased region" description="Basic residues" evidence="1">
    <location>
        <begin position="65"/>
        <end position="76"/>
    </location>
</feature>